<keyword evidence="2" id="KW-0430">Lectin</keyword>
<evidence type="ECO:0000313" key="4">
    <source>
        <dbReference type="Proteomes" id="UP000694871"/>
    </source>
</evidence>
<organism evidence="4 5">
    <name type="scientific">Gekko japonicus</name>
    <name type="common">Schlegel's Japanese gecko</name>
    <dbReference type="NCBI Taxonomy" id="146911"/>
    <lineage>
        <taxon>Eukaryota</taxon>
        <taxon>Metazoa</taxon>
        <taxon>Chordata</taxon>
        <taxon>Craniata</taxon>
        <taxon>Vertebrata</taxon>
        <taxon>Euteleostomi</taxon>
        <taxon>Lepidosauria</taxon>
        <taxon>Squamata</taxon>
        <taxon>Bifurcata</taxon>
        <taxon>Gekkota</taxon>
        <taxon>Gekkonidae</taxon>
        <taxon>Gekkoninae</taxon>
        <taxon>Gekko</taxon>
    </lineage>
</organism>
<dbReference type="GeneID" id="107117615"/>
<evidence type="ECO:0000259" key="3">
    <source>
        <dbReference type="PROSITE" id="PS51752"/>
    </source>
</evidence>
<protein>
    <submittedName>
        <fullName evidence="5">Zymogen granule membrane protein 16-like</fullName>
    </submittedName>
</protein>
<feature type="domain" description="Jacalin-type lectin" evidence="3">
    <location>
        <begin position="85"/>
        <end position="221"/>
    </location>
</feature>
<gene>
    <name evidence="5" type="primary">LOC107117615</name>
</gene>
<dbReference type="SMART" id="SM00915">
    <property type="entry name" value="Jacalin"/>
    <property type="match status" value="1"/>
</dbReference>
<dbReference type="PANTHER" id="PTHR33589:SF4">
    <property type="entry name" value="ZYMOGEN GRANULE MEMBRANE PROTEIN 16"/>
    <property type="match status" value="1"/>
</dbReference>
<evidence type="ECO:0000313" key="5">
    <source>
        <dbReference type="RefSeq" id="XP_015275247.1"/>
    </source>
</evidence>
<proteinExistence type="predicted"/>
<dbReference type="SUPFAM" id="SSF51101">
    <property type="entry name" value="Mannose-binding lectins"/>
    <property type="match status" value="1"/>
</dbReference>
<dbReference type="Proteomes" id="UP000694871">
    <property type="component" value="Unplaced"/>
</dbReference>
<reference evidence="5" key="1">
    <citation type="submission" date="2025-08" db="UniProtKB">
        <authorList>
            <consortium name="RefSeq"/>
        </authorList>
    </citation>
    <scope>IDENTIFICATION</scope>
</reference>
<keyword evidence="1" id="KW-0732">Signal</keyword>
<name>A0ABM1KNG0_GEKJA</name>
<dbReference type="PANTHER" id="PTHR33589">
    <property type="entry name" value="OS11G0524900 PROTEIN"/>
    <property type="match status" value="1"/>
</dbReference>
<accession>A0ABM1KNG0</accession>
<evidence type="ECO:0000256" key="1">
    <source>
        <dbReference type="ARBA" id="ARBA00022729"/>
    </source>
</evidence>
<keyword evidence="4" id="KW-1185">Reference proteome</keyword>
<evidence type="ECO:0000256" key="2">
    <source>
        <dbReference type="ARBA" id="ARBA00022734"/>
    </source>
</evidence>
<sequence length="229" mass="25277">MALAHKGGWKKTTEKEIDFVYKWLSVSRGTILTQQQKEPGQAVDSRRQEAPLILQPRSTKIYLLCLMRLLFCGTASSGAIKKRSASHSGEYGGNSGSRFSHTVNQLDGPITSIKIRVYSSYITGLQVRYGRDWSDYAGGPSGELHQVVLHRGEDITLVSGMADSYLRKLEFHTSLGRHFSFGTNTGTAFSGIALFPNAVLSYISGRADSSYVYAISFHWNVKRSTGNQA</sequence>
<dbReference type="InterPro" id="IPR036404">
    <property type="entry name" value="Jacalin-like_lectin_dom_sf"/>
</dbReference>
<dbReference type="InterPro" id="IPR052321">
    <property type="entry name" value="PolyBind_ProtTraffic"/>
</dbReference>
<dbReference type="RefSeq" id="XP_015275247.1">
    <property type="nucleotide sequence ID" value="XM_015419761.1"/>
</dbReference>
<dbReference type="PROSITE" id="PS51752">
    <property type="entry name" value="JACALIN_LECTIN"/>
    <property type="match status" value="1"/>
</dbReference>
<dbReference type="InterPro" id="IPR001229">
    <property type="entry name" value="Jacalin-like_lectin_dom"/>
</dbReference>
<dbReference type="Gene3D" id="2.100.10.30">
    <property type="entry name" value="Jacalin-like lectin domain"/>
    <property type="match status" value="1"/>
</dbReference>
<dbReference type="Pfam" id="PF01419">
    <property type="entry name" value="Jacalin"/>
    <property type="match status" value="1"/>
</dbReference>